<sequence>MIKFNLYKEGGLKVHFVKKDQELPCEIKEYLEKKKFAYKFKESLYLPSFEEESEIFMGLGDDELDLEDVRNLFFELGNILRDNQEHEVEIKMPELSICNKKTIMAAYEGLRQGEYEFTKKTDVKEKKADFELTVNYTAFRGPEAKLREGLDKIENIMDGVFLARDLVNERANVIYPETLAKIAKEKLEEAGVKVTVYEEDEIEKIGMKAFLRVAAGATNRPRLIVMEYKNADTEKIALVGKGLTYDSGGYNIKSPSGMNYMHCDMGGAGTVIGTIYALAKNKAKTNIVGVVAACENMISGQAYKSGDVIDSMKGLTIEVANTDAEGRITLADAVHYATNDLGAEKIIDLATLTGAVTIALGEVYTGAVTNNEDFYNEVLEAGKLAGEKMWAFPYDEDYKKLNKSEVADIKNTSGGQAGSVTAGLFVGEFVKENTPWVHLDIAATAYRDKKSGYLPKNATGIHVKTLNNLLDPTDC</sequence>
<evidence type="ECO:0000256" key="5">
    <source>
        <dbReference type="ARBA" id="ARBA00022670"/>
    </source>
</evidence>
<dbReference type="EC" id="3.4.11.10" evidence="8"/>
<reference evidence="10 11" key="1">
    <citation type="submission" date="2016-01" db="EMBL/GenBank/DDBJ databases">
        <authorList>
            <person name="Oliw E.H."/>
        </authorList>
    </citation>
    <scope>NUCLEOTIDE SEQUENCE [LARGE SCALE GENOMIC DNA]</scope>
    <source>
        <strain evidence="10 11">CMW7756A</strain>
    </source>
</reference>
<dbReference type="PATRIC" id="fig|54005.3.peg.590"/>
<evidence type="ECO:0000313" key="11">
    <source>
        <dbReference type="Proteomes" id="UP000070174"/>
    </source>
</evidence>
<dbReference type="Pfam" id="PF02789">
    <property type="entry name" value="Peptidase_M17_N"/>
    <property type="match status" value="1"/>
</dbReference>
<keyword evidence="8" id="KW-0464">Manganese</keyword>
<dbReference type="GO" id="GO:0006508">
    <property type="term" value="P:proteolysis"/>
    <property type="evidence" value="ECO:0007669"/>
    <property type="project" value="UniProtKB-KW"/>
</dbReference>
<evidence type="ECO:0000256" key="8">
    <source>
        <dbReference type="HAMAP-Rule" id="MF_00181"/>
    </source>
</evidence>
<comment type="catalytic activity">
    <reaction evidence="1 8">
        <text>Release of an N-terminal amino acid, Xaa-|-Yaa-, in which Xaa is preferably Leu, but may be other amino acids including Pro although not Arg or Lys, and Yaa may be Pro. Amino acid amides and methyl esters are also readily hydrolyzed, but rates on arylamides are exceedingly low.</text>
        <dbReference type="EC" id="3.4.11.1"/>
    </reaction>
</comment>
<comment type="caution">
    <text evidence="10">The sequence shown here is derived from an EMBL/GenBank/DDBJ whole genome shotgun (WGS) entry which is preliminary data.</text>
</comment>
<dbReference type="RefSeq" id="WP_060799838.1">
    <property type="nucleotide sequence ID" value="NZ_KQ957096.1"/>
</dbReference>
<proteinExistence type="inferred from homology"/>
<comment type="function">
    <text evidence="7 8">Presumably involved in the processing and regular turnover of intracellular proteins. Catalyzes the removal of unsubstituted N-terminal amino acids from various peptides.</text>
</comment>
<evidence type="ECO:0000256" key="3">
    <source>
        <dbReference type="ARBA" id="ARBA00009528"/>
    </source>
</evidence>
<dbReference type="InterPro" id="IPR011356">
    <property type="entry name" value="Leucine_aapep/pepB"/>
</dbReference>
<feature type="binding site" evidence="8">
    <location>
        <position position="323"/>
    </location>
    <ligand>
        <name>Mn(2+)</name>
        <dbReference type="ChEBI" id="CHEBI:29035"/>
        <label>1</label>
    </ligand>
</feature>
<comment type="subcellular location">
    <subcellularLocation>
        <location evidence="8">Cytoplasm</location>
    </subcellularLocation>
</comment>
<dbReference type="GO" id="GO:0030145">
    <property type="term" value="F:manganese ion binding"/>
    <property type="evidence" value="ECO:0007669"/>
    <property type="project" value="UniProtKB-UniRule"/>
</dbReference>
<accession>A0A133PQS9</accession>
<feature type="domain" description="Cytosol aminopeptidase" evidence="9">
    <location>
        <begin position="321"/>
        <end position="328"/>
    </location>
</feature>
<keyword evidence="6 8" id="KW-0378">Hydrolase</keyword>
<comment type="catalytic activity">
    <reaction evidence="2 8">
        <text>Release of an N-terminal amino acid, preferentially leucine, but not glutamic or aspartic acids.</text>
        <dbReference type="EC" id="3.4.11.10"/>
    </reaction>
</comment>
<feature type="active site" evidence="8">
    <location>
        <position position="327"/>
    </location>
</feature>
<dbReference type="PANTHER" id="PTHR11963">
    <property type="entry name" value="LEUCINE AMINOPEPTIDASE-RELATED"/>
    <property type="match status" value="1"/>
</dbReference>
<dbReference type="SUPFAM" id="SSF53187">
    <property type="entry name" value="Zn-dependent exopeptidases"/>
    <property type="match status" value="1"/>
</dbReference>
<dbReference type="AlphaFoldDB" id="A0A133PQS9"/>
<name>A0A133PQS9_9FIRM</name>
<feature type="binding site" evidence="8">
    <location>
        <position position="246"/>
    </location>
    <ligand>
        <name>Mn(2+)</name>
        <dbReference type="ChEBI" id="CHEBI:29035"/>
        <label>1</label>
    </ligand>
</feature>
<feature type="binding site" evidence="8">
    <location>
        <position position="325"/>
    </location>
    <ligand>
        <name>Mn(2+)</name>
        <dbReference type="ChEBI" id="CHEBI:29035"/>
        <label>2</label>
    </ligand>
</feature>
<dbReference type="Gene3D" id="3.40.220.10">
    <property type="entry name" value="Leucine Aminopeptidase, subunit E, domain 1"/>
    <property type="match status" value="1"/>
</dbReference>
<dbReference type="EMBL" id="LRQE01000021">
    <property type="protein sequence ID" value="KXA31000.1"/>
    <property type="molecule type" value="Genomic_DNA"/>
</dbReference>
<dbReference type="SUPFAM" id="SSF52949">
    <property type="entry name" value="Macro domain-like"/>
    <property type="match status" value="1"/>
</dbReference>
<evidence type="ECO:0000259" key="9">
    <source>
        <dbReference type="PROSITE" id="PS00631"/>
    </source>
</evidence>
<evidence type="ECO:0000256" key="7">
    <source>
        <dbReference type="ARBA" id="ARBA00049972"/>
    </source>
</evidence>
<evidence type="ECO:0000256" key="4">
    <source>
        <dbReference type="ARBA" id="ARBA00022438"/>
    </source>
</evidence>
<feature type="binding site" evidence="8">
    <location>
        <position position="246"/>
    </location>
    <ligand>
        <name>Mn(2+)</name>
        <dbReference type="ChEBI" id="CHEBI:29035"/>
        <label>2</label>
    </ligand>
</feature>
<dbReference type="NCBIfam" id="NF002083">
    <property type="entry name" value="PRK00913.3-5"/>
    <property type="match status" value="1"/>
</dbReference>
<dbReference type="Pfam" id="PF00883">
    <property type="entry name" value="Peptidase_M17"/>
    <property type="match status" value="1"/>
</dbReference>
<dbReference type="InterPro" id="IPR023042">
    <property type="entry name" value="Peptidase_M17_leu_NH2_pept"/>
</dbReference>
<dbReference type="PRINTS" id="PR00481">
    <property type="entry name" value="LAMNOPPTDASE"/>
</dbReference>
<dbReference type="CDD" id="cd00433">
    <property type="entry name" value="Peptidase_M17"/>
    <property type="match status" value="1"/>
</dbReference>
<dbReference type="GO" id="GO:0005737">
    <property type="term" value="C:cytoplasm"/>
    <property type="evidence" value="ECO:0007669"/>
    <property type="project" value="UniProtKB-SubCell"/>
</dbReference>
<dbReference type="EC" id="3.4.11.1" evidence="8"/>
<comment type="similarity">
    <text evidence="3 8">Belongs to the peptidase M17 family.</text>
</comment>
<dbReference type="InterPro" id="IPR043472">
    <property type="entry name" value="Macro_dom-like"/>
</dbReference>
<feature type="binding site" evidence="8">
    <location>
        <position position="241"/>
    </location>
    <ligand>
        <name>Mn(2+)</name>
        <dbReference type="ChEBI" id="CHEBI:29035"/>
        <label>2</label>
    </ligand>
</feature>
<dbReference type="PROSITE" id="PS00631">
    <property type="entry name" value="CYTOSOL_AP"/>
    <property type="match status" value="1"/>
</dbReference>
<dbReference type="PANTHER" id="PTHR11963:SF23">
    <property type="entry name" value="CYTOSOL AMINOPEPTIDASE"/>
    <property type="match status" value="1"/>
</dbReference>
<feature type="binding site" evidence="8">
    <location>
        <position position="264"/>
    </location>
    <ligand>
        <name>Mn(2+)</name>
        <dbReference type="ChEBI" id="CHEBI:29035"/>
        <label>2</label>
    </ligand>
</feature>
<keyword evidence="4 8" id="KW-0031">Aminopeptidase</keyword>
<dbReference type="HAMAP" id="MF_00181">
    <property type="entry name" value="Cytosol_peptidase_M17"/>
    <property type="match status" value="1"/>
</dbReference>
<evidence type="ECO:0000313" key="10">
    <source>
        <dbReference type="EMBL" id="KXA31000.1"/>
    </source>
</evidence>
<dbReference type="InterPro" id="IPR000819">
    <property type="entry name" value="Peptidase_M17_C"/>
</dbReference>
<dbReference type="Proteomes" id="UP000070174">
    <property type="component" value="Unassembled WGS sequence"/>
</dbReference>
<feature type="binding site" evidence="8">
    <location>
        <position position="325"/>
    </location>
    <ligand>
        <name>Mn(2+)</name>
        <dbReference type="ChEBI" id="CHEBI:29035"/>
        <label>1</label>
    </ligand>
</feature>
<dbReference type="Gene3D" id="3.40.630.10">
    <property type="entry name" value="Zn peptidases"/>
    <property type="match status" value="1"/>
</dbReference>
<evidence type="ECO:0000256" key="6">
    <source>
        <dbReference type="ARBA" id="ARBA00022801"/>
    </source>
</evidence>
<evidence type="ECO:0000256" key="2">
    <source>
        <dbReference type="ARBA" id="ARBA00000967"/>
    </source>
</evidence>
<evidence type="ECO:0000256" key="1">
    <source>
        <dbReference type="ARBA" id="ARBA00000135"/>
    </source>
</evidence>
<dbReference type="InterPro" id="IPR008283">
    <property type="entry name" value="Peptidase_M17_N"/>
</dbReference>
<gene>
    <name evidence="8" type="primary">pepA</name>
    <name evidence="10" type="ORF">HMPREF3229_00598</name>
</gene>
<keyword evidence="8" id="KW-0963">Cytoplasm</keyword>
<organism evidence="10">
    <name type="scientific">Peptoniphilus harei</name>
    <dbReference type="NCBI Taxonomy" id="54005"/>
    <lineage>
        <taxon>Bacteria</taxon>
        <taxon>Bacillati</taxon>
        <taxon>Bacillota</taxon>
        <taxon>Tissierellia</taxon>
        <taxon>Tissierellales</taxon>
        <taxon>Peptoniphilaceae</taxon>
        <taxon>Peptoniphilus</taxon>
    </lineage>
</organism>
<dbReference type="GO" id="GO:0070006">
    <property type="term" value="F:metalloaminopeptidase activity"/>
    <property type="evidence" value="ECO:0007669"/>
    <property type="project" value="InterPro"/>
</dbReference>
<keyword evidence="8" id="KW-0479">Metal-binding</keyword>
<feature type="active site" evidence="8">
    <location>
        <position position="253"/>
    </location>
</feature>
<keyword evidence="5 8" id="KW-0645">Protease</keyword>
<comment type="cofactor">
    <cofactor evidence="8">
        <name>Mn(2+)</name>
        <dbReference type="ChEBI" id="CHEBI:29035"/>
    </cofactor>
    <text evidence="8">Binds 2 manganese ions per subunit.</text>
</comment>
<protein>
    <recommendedName>
        <fullName evidence="8">Probable cytosol aminopeptidase</fullName>
        <ecNumber evidence="8">3.4.11.1</ecNumber>
    </recommendedName>
    <alternativeName>
        <fullName evidence="8">Leucine aminopeptidase</fullName>
        <shortName evidence="8">LAP</shortName>
        <ecNumber evidence="8">3.4.11.10</ecNumber>
    </alternativeName>
    <alternativeName>
        <fullName evidence="8">Leucyl aminopeptidase</fullName>
    </alternativeName>
</protein>